<accession>A0A973VYK0</accession>
<evidence type="ECO:0000256" key="1">
    <source>
        <dbReference type="SAM" id="MobiDB-lite"/>
    </source>
</evidence>
<feature type="region of interest" description="Disordered" evidence="1">
    <location>
        <begin position="41"/>
        <end position="66"/>
    </location>
</feature>
<reference evidence="2" key="1">
    <citation type="submission" date="2020-06" db="EMBL/GenBank/DDBJ databases">
        <title>Whole Genome Sequence of Bradyrhizobium sp. Strain 1S1.</title>
        <authorList>
            <person name="Bromfield E.S.P."/>
            <person name="Cloutier S."/>
        </authorList>
    </citation>
    <scope>NUCLEOTIDE SEQUENCE [LARGE SCALE GENOMIC DNA]</scope>
    <source>
        <strain evidence="2">1S1</strain>
    </source>
</reference>
<protein>
    <submittedName>
        <fullName evidence="2">Uncharacterized protein</fullName>
    </submittedName>
</protein>
<reference evidence="3" key="2">
    <citation type="journal article" date="2021" name="Int. J. Syst. Evol. Microbiol.">
        <title>Bradyrhizobium septentrionale sp. nov. (sv. septentrionale) and Bradyrhizobium quebecense sp. nov. (sv. septentrionale) associated with legumes native to Canada possess rearranged symbiosis genes and numerous insertion sequences.</title>
        <authorList>
            <person name="Bromfield E.S.P."/>
            <person name="Cloutier S."/>
        </authorList>
    </citation>
    <scope>NUCLEOTIDE SEQUENCE</scope>
    <source>
        <strain evidence="3">5S5</strain>
    </source>
</reference>
<organism evidence="2">
    <name type="scientific">Bradyrhizobium septentrionale</name>
    <dbReference type="NCBI Taxonomy" id="1404411"/>
    <lineage>
        <taxon>Bacteria</taxon>
        <taxon>Pseudomonadati</taxon>
        <taxon>Pseudomonadota</taxon>
        <taxon>Alphaproteobacteria</taxon>
        <taxon>Hyphomicrobiales</taxon>
        <taxon>Nitrobacteraceae</taxon>
        <taxon>Bradyrhizobium</taxon>
    </lineage>
</organism>
<reference evidence="3" key="3">
    <citation type="submission" date="2024-03" db="EMBL/GenBank/DDBJ databases">
        <authorList>
            <person name="Bromfield E.S.P."/>
            <person name="Cloutier S."/>
        </authorList>
    </citation>
    <scope>NUCLEOTIDE SEQUENCE</scope>
    <source>
        <strain evidence="3">5S5</strain>
    </source>
</reference>
<name>A0A973VYK0_9BRAD</name>
<evidence type="ECO:0000313" key="2">
    <source>
        <dbReference type="EMBL" id="NVI43969.1"/>
    </source>
</evidence>
<sequence length="98" mass="10302">MVASDPPHWSPGHLEETVVKASSMAAMIVVALASTAAANAQIAGDPPGNKKPVTQRKPQAKDQPSAQIFCKNGVPCRPVRKGCHLEQQSGGFNEEVCP</sequence>
<dbReference type="EMBL" id="JAAOLE020000001">
    <property type="protein sequence ID" value="NVI43969.1"/>
    <property type="molecule type" value="Genomic_DNA"/>
</dbReference>
<evidence type="ECO:0000313" key="4">
    <source>
        <dbReference type="Proteomes" id="UP001432046"/>
    </source>
</evidence>
<dbReference type="RefSeq" id="WP_166203430.1">
    <property type="nucleotide sequence ID" value="NZ_CP088285.1"/>
</dbReference>
<evidence type="ECO:0000313" key="3">
    <source>
        <dbReference type="EMBL" id="WXC77965.1"/>
    </source>
</evidence>
<dbReference type="Proteomes" id="UP001432046">
    <property type="component" value="Chromosome"/>
</dbReference>
<dbReference type="AlphaFoldDB" id="A0A973VYK0"/>
<proteinExistence type="predicted"/>
<keyword evidence="4" id="KW-1185">Reference proteome</keyword>
<gene>
    <name evidence="2" type="ORF">HAP48_013660</name>
    <name evidence="3" type="ORF">WDK88_31760</name>
</gene>
<dbReference type="EMBL" id="CP147711">
    <property type="protein sequence ID" value="WXC77965.1"/>
    <property type="molecule type" value="Genomic_DNA"/>
</dbReference>